<evidence type="ECO:0000313" key="7">
    <source>
        <dbReference type="EMBL" id="KZT22856.1"/>
    </source>
</evidence>
<dbReference type="EMBL" id="KV425591">
    <property type="protein sequence ID" value="KZT22856.1"/>
    <property type="molecule type" value="Genomic_DNA"/>
</dbReference>
<feature type="region of interest" description="Disordered" evidence="5">
    <location>
        <begin position="1"/>
        <end position="34"/>
    </location>
</feature>
<keyword evidence="8" id="KW-1185">Reference proteome</keyword>
<accession>A0A165QTJ8</accession>
<dbReference type="AlphaFoldDB" id="A0A165QTJ8"/>
<dbReference type="EC" id="3.1.3.48" evidence="2"/>
<comment type="similarity">
    <text evidence="1">Belongs to the protein-tyrosine phosphatase family. Non-receptor class dual specificity subfamily.</text>
</comment>
<dbReference type="GO" id="GO:0005737">
    <property type="term" value="C:cytoplasm"/>
    <property type="evidence" value="ECO:0007669"/>
    <property type="project" value="TreeGrafter"/>
</dbReference>
<evidence type="ECO:0000256" key="1">
    <source>
        <dbReference type="ARBA" id="ARBA00008601"/>
    </source>
</evidence>
<dbReference type="Gene3D" id="3.90.190.10">
    <property type="entry name" value="Protein tyrosine phosphatase superfamily"/>
    <property type="match status" value="1"/>
</dbReference>
<protein>
    <recommendedName>
        <fullName evidence="2">protein-tyrosine-phosphatase</fullName>
        <ecNumber evidence="2">3.1.3.48</ecNumber>
    </recommendedName>
</protein>
<gene>
    <name evidence="7" type="ORF">NEOLEDRAFT_1180603</name>
</gene>
<reference evidence="7 8" key="1">
    <citation type="journal article" date="2016" name="Mol. Biol. Evol.">
        <title>Comparative Genomics of Early-Diverging Mushroom-Forming Fungi Provides Insights into the Origins of Lignocellulose Decay Capabilities.</title>
        <authorList>
            <person name="Nagy L.G."/>
            <person name="Riley R."/>
            <person name="Tritt A."/>
            <person name="Adam C."/>
            <person name="Daum C."/>
            <person name="Floudas D."/>
            <person name="Sun H."/>
            <person name="Yadav J.S."/>
            <person name="Pangilinan J."/>
            <person name="Larsson K.H."/>
            <person name="Matsuura K."/>
            <person name="Barry K."/>
            <person name="Labutti K."/>
            <person name="Kuo R."/>
            <person name="Ohm R.A."/>
            <person name="Bhattacharya S.S."/>
            <person name="Shirouzu T."/>
            <person name="Yoshinaga Y."/>
            <person name="Martin F.M."/>
            <person name="Grigoriev I.V."/>
            <person name="Hibbett D.S."/>
        </authorList>
    </citation>
    <scope>NUCLEOTIDE SEQUENCE [LARGE SCALE GENOMIC DNA]</scope>
    <source>
        <strain evidence="7 8">HHB14362 ss-1</strain>
    </source>
</reference>
<dbReference type="SMART" id="SM00195">
    <property type="entry name" value="DSPc"/>
    <property type="match status" value="1"/>
</dbReference>
<feature type="domain" description="Tyrosine-protein phosphatase" evidence="6">
    <location>
        <begin position="96"/>
        <end position="267"/>
    </location>
</feature>
<dbReference type="SUPFAM" id="SSF52799">
    <property type="entry name" value="(Phosphotyrosine protein) phosphatases II"/>
    <property type="match status" value="1"/>
</dbReference>
<dbReference type="PANTHER" id="PTHR10159">
    <property type="entry name" value="DUAL SPECIFICITY PROTEIN PHOSPHATASE"/>
    <property type="match status" value="1"/>
</dbReference>
<dbReference type="InterPro" id="IPR020422">
    <property type="entry name" value="TYR_PHOSPHATASE_DUAL_dom"/>
</dbReference>
<evidence type="ECO:0000259" key="6">
    <source>
        <dbReference type="PROSITE" id="PS50054"/>
    </source>
</evidence>
<dbReference type="PROSITE" id="PS50054">
    <property type="entry name" value="TYR_PHOSPHATASE_DUAL"/>
    <property type="match status" value="1"/>
</dbReference>
<organism evidence="7 8">
    <name type="scientific">Neolentinus lepideus HHB14362 ss-1</name>
    <dbReference type="NCBI Taxonomy" id="1314782"/>
    <lineage>
        <taxon>Eukaryota</taxon>
        <taxon>Fungi</taxon>
        <taxon>Dikarya</taxon>
        <taxon>Basidiomycota</taxon>
        <taxon>Agaricomycotina</taxon>
        <taxon>Agaricomycetes</taxon>
        <taxon>Gloeophyllales</taxon>
        <taxon>Gloeophyllaceae</taxon>
        <taxon>Neolentinus</taxon>
    </lineage>
</organism>
<dbReference type="GO" id="GO:0004725">
    <property type="term" value="F:protein tyrosine phosphatase activity"/>
    <property type="evidence" value="ECO:0007669"/>
    <property type="project" value="UniProtKB-EC"/>
</dbReference>
<evidence type="ECO:0000256" key="3">
    <source>
        <dbReference type="ARBA" id="ARBA00022801"/>
    </source>
</evidence>
<keyword evidence="3" id="KW-0378">Hydrolase</keyword>
<name>A0A165QTJ8_9AGAM</name>
<dbReference type="GO" id="GO:0043409">
    <property type="term" value="P:negative regulation of MAPK cascade"/>
    <property type="evidence" value="ECO:0007669"/>
    <property type="project" value="TreeGrafter"/>
</dbReference>
<dbReference type="CDD" id="cd14498">
    <property type="entry name" value="DSP"/>
    <property type="match status" value="1"/>
</dbReference>
<sequence length="323" mass="35168">MSAYTPKPSTARPGRPKAGLHLNLSPENKPPARAPSMVNFDGLSPEVMEAMCTPMHLILPPASLPSSPVSTPLASPTLSRTQSTMNVPLHRTPSSHPTKHTGALWLGSLAASIDKELLRSHRISYLVQVLDAPWLPTPFDGIRCHKIDILDLPGADLKSHLEEACDVIDRAIGRGENVLVHCQQSPRLSRFMCDRSTMPLLYKDPDLWADDPKGVSRSAAIVIAYLISRHNMSFDTAHELVKKKRPCVKPNSGFVNSLREWEATWRERAGRKGVPQNSAVSASGCGTAQMYAGCGQGGQAQVNGYAHAGQDACQPMRRTMSSR</sequence>
<evidence type="ECO:0000256" key="5">
    <source>
        <dbReference type="SAM" id="MobiDB-lite"/>
    </source>
</evidence>
<dbReference type="Proteomes" id="UP000076761">
    <property type="component" value="Unassembled WGS sequence"/>
</dbReference>
<dbReference type="Pfam" id="PF00782">
    <property type="entry name" value="DSPc"/>
    <property type="match status" value="1"/>
</dbReference>
<evidence type="ECO:0000313" key="8">
    <source>
        <dbReference type="Proteomes" id="UP000076761"/>
    </source>
</evidence>
<dbReference type="InterPro" id="IPR000340">
    <property type="entry name" value="Dual-sp_phosphatase_cat-dom"/>
</dbReference>
<dbReference type="InterPro" id="IPR029021">
    <property type="entry name" value="Prot-tyrosine_phosphatase-like"/>
</dbReference>
<dbReference type="OrthoDB" id="273181at2759"/>
<evidence type="ECO:0000256" key="4">
    <source>
        <dbReference type="ARBA" id="ARBA00022912"/>
    </source>
</evidence>
<proteinExistence type="inferred from homology"/>
<dbReference type="InParanoid" id="A0A165QTJ8"/>
<dbReference type="STRING" id="1314782.A0A165QTJ8"/>
<dbReference type="PANTHER" id="PTHR10159:SF519">
    <property type="entry name" value="DUAL SPECIFICITY PROTEIN PHOSPHATASE MPK3"/>
    <property type="match status" value="1"/>
</dbReference>
<keyword evidence="4" id="KW-0904">Protein phosphatase</keyword>
<evidence type="ECO:0000256" key="2">
    <source>
        <dbReference type="ARBA" id="ARBA00013064"/>
    </source>
</evidence>